<dbReference type="Gene3D" id="1.10.287.110">
    <property type="entry name" value="DnaJ domain"/>
    <property type="match status" value="1"/>
</dbReference>
<dbReference type="PANTHER" id="PTHR24074">
    <property type="entry name" value="CO-CHAPERONE PROTEIN DJLA"/>
    <property type="match status" value="1"/>
</dbReference>
<comment type="caution">
    <text evidence="2">The sequence shown here is derived from an EMBL/GenBank/DDBJ whole genome shotgun (WGS) entry which is preliminary data.</text>
</comment>
<dbReference type="InterPro" id="IPR036869">
    <property type="entry name" value="J_dom_sf"/>
</dbReference>
<dbReference type="PROSITE" id="PS50076">
    <property type="entry name" value="DNAJ_2"/>
    <property type="match status" value="1"/>
</dbReference>
<evidence type="ECO:0000313" key="3">
    <source>
        <dbReference type="Proteomes" id="UP001323405"/>
    </source>
</evidence>
<dbReference type="PRINTS" id="PR00625">
    <property type="entry name" value="JDOMAIN"/>
</dbReference>
<accession>A0ABR0G5P0</accession>
<dbReference type="SMART" id="SM00271">
    <property type="entry name" value="DnaJ"/>
    <property type="match status" value="1"/>
</dbReference>
<dbReference type="GeneID" id="87904214"/>
<sequence length="113" mass="13045">MSQAAVPVVDLRYYSTLEIKLSATREEIKKSYRRLALPWHPDKRPAADFDATEKFQKINNAHEVLSNDTSRAQYDQSVHSRLQQIESTRLNGTAKLFSYQRRQRDPTTASAAY</sequence>
<dbReference type="InterPro" id="IPR018253">
    <property type="entry name" value="DnaJ_domain_CS"/>
</dbReference>
<dbReference type="Pfam" id="PF00226">
    <property type="entry name" value="DnaJ"/>
    <property type="match status" value="1"/>
</dbReference>
<name>A0ABR0G5P0_9PEZI</name>
<evidence type="ECO:0000259" key="1">
    <source>
        <dbReference type="PROSITE" id="PS50076"/>
    </source>
</evidence>
<dbReference type="RefSeq" id="XP_062740018.1">
    <property type="nucleotide sequence ID" value="XM_062884360.1"/>
</dbReference>
<dbReference type="PROSITE" id="PS00636">
    <property type="entry name" value="DNAJ_1"/>
    <property type="match status" value="1"/>
</dbReference>
<proteinExistence type="predicted"/>
<protein>
    <recommendedName>
        <fullName evidence="1">J domain-containing protein</fullName>
    </recommendedName>
</protein>
<keyword evidence="3" id="KW-1185">Reference proteome</keyword>
<organism evidence="2 3">
    <name type="scientific">Podospora pseudocomata</name>
    <dbReference type="NCBI Taxonomy" id="2093779"/>
    <lineage>
        <taxon>Eukaryota</taxon>
        <taxon>Fungi</taxon>
        <taxon>Dikarya</taxon>
        <taxon>Ascomycota</taxon>
        <taxon>Pezizomycotina</taxon>
        <taxon>Sordariomycetes</taxon>
        <taxon>Sordariomycetidae</taxon>
        <taxon>Sordariales</taxon>
        <taxon>Podosporaceae</taxon>
        <taxon>Podospora</taxon>
    </lineage>
</organism>
<evidence type="ECO:0000313" key="2">
    <source>
        <dbReference type="EMBL" id="KAK4651043.1"/>
    </source>
</evidence>
<reference evidence="2 3" key="1">
    <citation type="journal article" date="2023" name="bioRxiv">
        <title>High-quality genome assemblies of four members of thePodospora anserinaspecies complex.</title>
        <authorList>
            <person name="Ament-Velasquez S.L."/>
            <person name="Vogan A.A."/>
            <person name="Wallerman O."/>
            <person name="Hartmann F."/>
            <person name="Gautier V."/>
            <person name="Silar P."/>
            <person name="Giraud T."/>
            <person name="Johannesson H."/>
        </authorList>
    </citation>
    <scope>NUCLEOTIDE SEQUENCE [LARGE SCALE GENOMIC DNA]</scope>
    <source>
        <strain evidence="2 3">CBS 415.72m</strain>
    </source>
</reference>
<dbReference type="Proteomes" id="UP001323405">
    <property type="component" value="Unassembled WGS sequence"/>
</dbReference>
<dbReference type="InterPro" id="IPR050817">
    <property type="entry name" value="DjlA_DnaK_co-chaperone"/>
</dbReference>
<gene>
    <name evidence="2" type="ORF">QC762_0116330</name>
</gene>
<dbReference type="SUPFAM" id="SSF46565">
    <property type="entry name" value="Chaperone J-domain"/>
    <property type="match status" value="1"/>
</dbReference>
<dbReference type="InterPro" id="IPR001623">
    <property type="entry name" value="DnaJ_domain"/>
</dbReference>
<dbReference type="CDD" id="cd06257">
    <property type="entry name" value="DnaJ"/>
    <property type="match status" value="1"/>
</dbReference>
<feature type="domain" description="J" evidence="1">
    <location>
        <begin position="12"/>
        <end position="78"/>
    </location>
</feature>
<dbReference type="EMBL" id="JAFFHA010000009">
    <property type="protein sequence ID" value="KAK4651043.1"/>
    <property type="molecule type" value="Genomic_DNA"/>
</dbReference>